<dbReference type="AlphaFoldDB" id="A0A084WCS6"/>
<evidence type="ECO:0000313" key="3">
    <source>
        <dbReference type="Proteomes" id="UP000030765"/>
    </source>
</evidence>
<dbReference type="EMBL" id="ATLV01022864">
    <property type="status" value="NOT_ANNOTATED_CDS"/>
    <property type="molecule type" value="Genomic_DNA"/>
</dbReference>
<dbReference type="Proteomes" id="UP000030765">
    <property type="component" value="Unassembled WGS sequence"/>
</dbReference>
<gene>
    <name evidence="1" type="ORF">ZHAS_00016137</name>
</gene>
<name>A0A084WCS6_ANOSI</name>
<reference evidence="2" key="2">
    <citation type="submission" date="2020-05" db="UniProtKB">
        <authorList>
            <consortium name="EnsemblMetazoa"/>
        </authorList>
    </citation>
    <scope>IDENTIFICATION</scope>
</reference>
<sequence>MKNTVRWHGHPAIQHADCLALADGSVLPSCFVNDPYPPVWKPNIATHADADAAQSAREMQCS</sequence>
<accession>A0A084WCS6</accession>
<keyword evidence="3" id="KW-1185">Reference proteome</keyword>
<proteinExistence type="predicted"/>
<dbReference type="VEuPathDB" id="VectorBase:ASIC016137"/>
<dbReference type="EnsemblMetazoa" id="ASIC016137-RA">
    <property type="protein sequence ID" value="ASIC016137-PA"/>
    <property type="gene ID" value="ASIC016137"/>
</dbReference>
<reference evidence="1 3" key="1">
    <citation type="journal article" date="2014" name="BMC Genomics">
        <title>Genome sequence of Anopheles sinensis provides insight into genetics basis of mosquito competence for malaria parasites.</title>
        <authorList>
            <person name="Zhou D."/>
            <person name="Zhang D."/>
            <person name="Ding G."/>
            <person name="Shi L."/>
            <person name="Hou Q."/>
            <person name="Ye Y."/>
            <person name="Xu Y."/>
            <person name="Zhou H."/>
            <person name="Xiong C."/>
            <person name="Li S."/>
            <person name="Yu J."/>
            <person name="Hong S."/>
            <person name="Yu X."/>
            <person name="Zou P."/>
            <person name="Chen C."/>
            <person name="Chang X."/>
            <person name="Wang W."/>
            <person name="Lv Y."/>
            <person name="Sun Y."/>
            <person name="Ma L."/>
            <person name="Shen B."/>
            <person name="Zhu C."/>
        </authorList>
    </citation>
    <scope>NUCLEOTIDE SEQUENCE [LARGE SCALE GENOMIC DNA]</scope>
</reference>
<organism evidence="1">
    <name type="scientific">Anopheles sinensis</name>
    <name type="common">Mosquito</name>
    <dbReference type="NCBI Taxonomy" id="74873"/>
    <lineage>
        <taxon>Eukaryota</taxon>
        <taxon>Metazoa</taxon>
        <taxon>Ecdysozoa</taxon>
        <taxon>Arthropoda</taxon>
        <taxon>Hexapoda</taxon>
        <taxon>Insecta</taxon>
        <taxon>Pterygota</taxon>
        <taxon>Neoptera</taxon>
        <taxon>Endopterygota</taxon>
        <taxon>Diptera</taxon>
        <taxon>Nematocera</taxon>
        <taxon>Culicoidea</taxon>
        <taxon>Culicidae</taxon>
        <taxon>Anophelinae</taxon>
        <taxon>Anopheles</taxon>
    </lineage>
</organism>
<protein>
    <submittedName>
        <fullName evidence="1 2">RCG28941</fullName>
    </submittedName>
</protein>
<evidence type="ECO:0000313" key="1">
    <source>
        <dbReference type="EMBL" id="KFB48020.1"/>
    </source>
</evidence>
<dbReference type="EMBL" id="KE525337">
    <property type="protein sequence ID" value="KFB48020.1"/>
    <property type="molecule type" value="Genomic_DNA"/>
</dbReference>
<evidence type="ECO:0000313" key="2">
    <source>
        <dbReference type="EnsemblMetazoa" id="ASIC016137-PA"/>
    </source>
</evidence>